<dbReference type="SUPFAM" id="SSF81901">
    <property type="entry name" value="HCP-like"/>
    <property type="match status" value="1"/>
</dbReference>
<comment type="caution">
    <text evidence="2">The sequence shown here is derived from an EMBL/GenBank/DDBJ whole genome shotgun (WGS) entry which is preliminary data.</text>
</comment>
<dbReference type="InterPro" id="IPR006597">
    <property type="entry name" value="Sel1-like"/>
</dbReference>
<keyword evidence="1" id="KW-0732">Signal</keyword>
<dbReference type="EMBL" id="BDQM01000042">
    <property type="protein sequence ID" value="GAW97698.1"/>
    <property type="molecule type" value="Genomic_DNA"/>
</dbReference>
<sequence>MKINSIFIVVLMIFINSNTLASEVDDFYEKGIAAQDKQDYELAIKWLTKAAEEIHTDAQINLAKIYQSNEKFKNDKEAYRWYQSAAYHGNSLAQIEVSKYIQSGEVTRQDNFMAYVWLRVAVHYGAKGVEVDIARLAKLFSSEDIEIAIIERDKKIFQIEQAMARFK</sequence>
<dbReference type="InterPro" id="IPR050767">
    <property type="entry name" value="Sel1_AlgK"/>
</dbReference>
<evidence type="ECO:0000256" key="1">
    <source>
        <dbReference type="SAM" id="SignalP"/>
    </source>
</evidence>
<evidence type="ECO:0000313" key="2">
    <source>
        <dbReference type="EMBL" id="GAW97698.1"/>
    </source>
</evidence>
<dbReference type="InterPro" id="IPR011990">
    <property type="entry name" value="TPR-like_helical_dom_sf"/>
</dbReference>
<name>A0ABQ0MZ99_9GAMM</name>
<organism evidence="2 3">
    <name type="scientific">Colwellia marinimaniae</name>
    <dbReference type="NCBI Taxonomy" id="1513592"/>
    <lineage>
        <taxon>Bacteria</taxon>
        <taxon>Pseudomonadati</taxon>
        <taxon>Pseudomonadota</taxon>
        <taxon>Gammaproteobacteria</taxon>
        <taxon>Alteromonadales</taxon>
        <taxon>Colwelliaceae</taxon>
        <taxon>Colwellia</taxon>
    </lineage>
</organism>
<protein>
    <recommendedName>
        <fullName evidence="4">Secretory immunoglobulin A-binding protein EsiB</fullName>
    </recommendedName>
</protein>
<accession>A0ABQ0MZ99</accession>
<feature type="signal peptide" evidence="1">
    <location>
        <begin position="1"/>
        <end position="21"/>
    </location>
</feature>
<dbReference type="Proteomes" id="UP000197068">
    <property type="component" value="Unassembled WGS sequence"/>
</dbReference>
<dbReference type="Gene3D" id="1.25.40.10">
    <property type="entry name" value="Tetratricopeptide repeat domain"/>
    <property type="match status" value="1"/>
</dbReference>
<proteinExistence type="predicted"/>
<evidence type="ECO:0000313" key="3">
    <source>
        <dbReference type="Proteomes" id="UP000197068"/>
    </source>
</evidence>
<dbReference type="Pfam" id="PF08238">
    <property type="entry name" value="Sel1"/>
    <property type="match status" value="3"/>
</dbReference>
<dbReference type="RefSeq" id="WP_057181364.1">
    <property type="nucleotide sequence ID" value="NZ_BDQM01000042.1"/>
</dbReference>
<dbReference type="PANTHER" id="PTHR11102:SF160">
    <property type="entry name" value="ERAD-ASSOCIATED E3 UBIQUITIN-PROTEIN LIGASE COMPONENT HRD3"/>
    <property type="match status" value="1"/>
</dbReference>
<dbReference type="SMART" id="SM00671">
    <property type="entry name" value="SEL1"/>
    <property type="match status" value="3"/>
</dbReference>
<reference evidence="2 3" key="1">
    <citation type="submission" date="2017-06" db="EMBL/GenBank/DDBJ databases">
        <title>Whole Genome Sequences of Colwellia marinimaniae MTCD1.</title>
        <authorList>
            <person name="Kusumoto H."/>
            <person name="Inoue M."/>
            <person name="Tanikawa K."/>
            <person name="Maeji H."/>
            <person name="Cameron J.H."/>
            <person name="Bartlett D.H."/>
        </authorList>
    </citation>
    <scope>NUCLEOTIDE SEQUENCE [LARGE SCALE GENOMIC DNA]</scope>
    <source>
        <strain evidence="2 3">MTCD1</strain>
    </source>
</reference>
<dbReference type="PANTHER" id="PTHR11102">
    <property type="entry name" value="SEL-1-LIKE PROTEIN"/>
    <property type="match status" value="1"/>
</dbReference>
<keyword evidence="3" id="KW-1185">Reference proteome</keyword>
<feature type="chain" id="PRO_5045316317" description="Secretory immunoglobulin A-binding protein EsiB" evidence="1">
    <location>
        <begin position="22"/>
        <end position="167"/>
    </location>
</feature>
<evidence type="ECO:0008006" key="4">
    <source>
        <dbReference type="Google" id="ProtNLM"/>
    </source>
</evidence>
<gene>
    <name evidence="2" type="ORF">MTCD1_03338</name>
</gene>